<name>A0ABD0J6Q2_9CAEN</name>
<sequence length="105" mass="11937">LVPVSPPFCLCTEDSWEKEYSPLSNVVAWPTIQRTEQCTDHTVCLQQKAESKDVSLKQVSRGLPLVETVRRSQLPPLAGTDKRLWFLIVTQSKNGKACYYPRTKD</sequence>
<accession>A0ABD0J6Q2</accession>
<dbReference type="AlphaFoldDB" id="A0ABD0J6Q2"/>
<reference evidence="1 2" key="1">
    <citation type="journal article" date="2023" name="Sci. Data">
        <title>Genome assembly of the Korean intertidal mud-creeper Batillaria attramentaria.</title>
        <authorList>
            <person name="Patra A.K."/>
            <person name="Ho P.T."/>
            <person name="Jun S."/>
            <person name="Lee S.J."/>
            <person name="Kim Y."/>
            <person name="Won Y.J."/>
        </authorList>
    </citation>
    <scope>NUCLEOTIDE SEQUENCE [LARGE SCALE GENOMIC DNA]</scope>
    <source>
        <strain evidence="1">Wonlab-2016</strain>
    </source>
</reference>
<dbReference type="EMBL" id="JACVVK020000608">
    <property type="protein sequence ID" value="KAK7463198.1"/>
    <property type="molecule type" value="Genomic_DNA"/>
</dbReference>
<gene>
    <name evidence="1" type="ORF">BaRGS_00038257</name>
</gene>
<evidence type="ECO:0000313" key="2">
    <source>
        <dbReference type="Proteomes" id="UP001519460"/>
    </source>
</evidence>
<comment type="caution">
    <text evidence="1">The sequence shown here is derived from an EMBL/GenBank/DDBJ whole genome shotgun (WGS) entry which is preliminary data.</text>
</comment>
<organism evidence="1 2">
    <name type="scientific">Batillaria attramentaria</name>
    <dbReference type="NCBI Taxonomy" id="370345"/>
    <lineage>
        <taxon>Eukaryota</taxon>
        <taxon>Metazoa</taxon>
        <taxon>Spiralia</taxon>
        <taxon>Lophotrochozoa</taxon>
        <taxon>Mollusca</taxon>
        <taxon>Gastropoda</taxon>
        <taxon>Caenogastropoda</taxon>
        <taxon>Sorbeoconcha</taxon>
        <taxon>Cerithioidea</taxon>
        <taxon>Batillariidae</taxon>
        <taxon>Batillaria</taxon>
    </lineage>
</organism>
<proteinExistence type="predicted"/>
<feature type="non-terminal residue" evidence="1">
    <location>
        <position position="1"/>
    </location>
</feature>
<keyword evidence="2" id="KW-1185">Reference proteome</keyword>
<dbReference type="Proteomes" id="UP001519460">
    <property type="component" value="Unassembled WGS sequence"/>
</dbReference>
<protein>
    <submittedName>
        <fullName evidence="1">Uncharacterized protein</fullName>
    </submittedName>
</protein>
<evidence type="ECO:0000313" key="1">
    <source>
        <dbReference type="EMBL" id="KAK7463198.1"/>
    </source>
</evidence>